<name>A0A1L8SDC9_ENTCA</name>
<organism evidence="6 7">
    <name type="scientific">Enterococcus casseliflavus</name>
    <name type="common">Enterococcus flavescens</name>
    <dbReference type="NCBI Taxonomy" id="37734"/>
    <lineage>
        <taxon>Bacteria</taxon>
        <taxon>Bacillati</taxon>
        <taxon>Bacillota</taxon>
        <taxon>Bacilli</taxon>
        <taxon>Lactobacillales</taxon>
        <taxon>Enterococcaceae</taxon>
        <taxon>Enterococcus</taxon>
    </lineage>
</organism>
<comment type="similarity">
    <text evidence="1">Belongs to the V-ATPase E subunit family.</text>
</comment>
<dbReference type="EMBL" id="QRMZ01000009">
    <property type="protein sequence ID" value="RHK06470.1"/>
    <property type="molecule type" value="Genomic_DNA"/>
</dbReference>
<keyword evidence="3" id="KW-0406">Ion transport</keyword>
<dbReference type="GO" id="GO:0033178">
    <property type="term" value="C:proton-transporting two-sector ATPase complex, catalytic domain"/>
    <property type="evidence" value="ECO:0007669"/>
    <property type="project" value="InterPro"/>
</dbReference>
<evidence type="ECO:0000313" key="6">
    <source>
        <dbReference type="EMBL" id="RHK06470.1"/>
    </source>
</evidence>
<evidence type="ECO:0000313" key="8">
    <source>
        <dbReference type="Proteomes" id="UP001253851"/>
    </source>
</evidence>
<dbReference type="Pfam" id="PF01991">
    <property type="entry name" value="vATP-synt_E"/>
    <property type="match status" value="1"/>
</dbReference>
<accession>A0A1L8SDC9</accession>
<evidence type="ECO:0000256" key="4">
    <source>
        <dbReference type="SAM" id="Coils"/>
    </source>
</evidence>
<dbReference type="Proteomes" id="UP001253851">
    <property type="component" value="Unassembled WGS sequence"/>
</dbReference>
<dbReference type="GO" id="GO:0046961">
    <property type="term" value="F:proton-transporting ATPase activity, rotational mechanism"/>
    <property type="evidence" value="ECO:0007669"/>
    <property type="project" value="InterPro"/>
</dbReference>
<reference evidence="5 8" key="2">
    <citation type="submission" date="2023-03" db="EMBL/GenBank/DDBJ databases">
        <authorList>
            <person name="Shen W."/>
            <person name="Cai J."/>
        </authorList>
    </citation>
    <scope>NUCLEOTIDE SEQUENCE [LARGE SCALE GENOMIC DNA]</scope>
    <source>
        <strain evidence="5 8">B516</strain>
    </source>
</reference>
<evidence type="ECO:0000256" key="1">
    <source>
        <dbReference type="ARBA" id="ARBA00005901"/>
    </source>
</evidence>
<evidence type="ECO:0000313" key="7">
    <source>
        <dbReference type="Proteomes" id="UP000286288"/>
    </source>
</evidence>
<sequence length="196" mass="22567">MSDITRLTDKITADAEKKYQLQIKEAQKESENQENLKRAQLEKELNERLAFYEKEKRAAMYLEISDVHIQSRNKVLAAKQSVLDELFSEALTRLNTMDQAAFYTFIAKGLANARLTGEVELLLGEKSRHFVDEEFLTKLQASVPEVQLKLVNKTIPRKGGFLLRQEAIELNFTFDALLEANKEELSNTLLQLIFEQ</sequence>
<feature type="coiled-coil region" evidence="4">
    <location>
        <begin position="16"/>
        <end position="44"/>
    </location>
</feature>
<dbReference type="GeneID" id="15142795"/>
<evidence type="ECO:0000256" key="2">
    <source>
        <dbReference type="ARBA" id="ARBA00022448"/>
    </source>
</evidence>
<dbReference type="Proteomes" id="UP000286288">
    <property type="component" value="Unassembled WGS sequence"/>
</dbReference>
<gene>
    <name evidence="6" type="ORF">DW084_07855</name>
    <name evidence="5" type="ORF">P7I34_15905</name>
</gene>
<dbReference type="RefSeq" id="WP_005229237.1">
    <property type="nucleotide sequence ID" value="NZ_BAAAXK010000017.1"/>
</dbReference>
<evidence type="ECO:0000313" key="5">
    <source>
        <dbReference type="EMBL" id="MDT2984141.1"/>
    </source>
</evidence>
<evidence type="ECO:0000256" key="3">
    <source>
        <dbReference type="ARBA" id="ARBA00023065"/>
    </source>
</evidence>
<dbReference type="AlphaFoldDB" id="A0A1L8SDC9"/>
<dbReference type="EMBL" id="JARQDZ010000014">
    <property type="protein sequence ID" value="MDT2984141.1"/>
    <property type="molecule type" value="Genomic_DNA"/>
</dbReference>
<comment type="caution">
    <text evidence="6">The sequence shown here is derived from an EMBL/GenBank/DDBJ whole genome shotgun (WGS) entry which is preliminary data.</text>
</comment>
<keyword evidence="4" id="KW-0175">Coiled coil</keyword>
<reference evidence="6 7" key="1">
    <citation type="submission" date="2018-08" db="EMBL/GenBank/DDBJ databases">
        <title>A genome reference for cultivated species of the human gut microbiota.</title>
        <authorList>
            <person name="Zou Y."/>
            <person name="Xue W."/>
            <person name="Luo G."/>
        </authorList>
    </citation>
    <scope>NUCLEOTIDE SEQUENCE [LARGE SCALE GENOMIC DNA]</scope>
    <source>
        <strain evidence="6 7">AF48-16</strain>
    </source>
</reference>
<dbReference type="Gene3D" id="3.30.2320.30">
    <property type="entry name" value="ATP synthase, E subunit, C-terminal"/>
    <property type="match status" value="1"/>
</dbReference>
<dbReference type="InterPro" id="IPR002842">
    <property type="entry name" value="ATPase_V1_Esu"/>
</dbReference>
<dbReference type="SUPFAM" id="SSF160527">
    <property type="entry name" value="V-type ATPase subunit E-like"/>
    <property type="match status" value="1"/>
</dbReference>
<dbReference type="OrthoDB" id="2166166at2"/>
<proteinExistence type="inferred from homology"/>
<keyword evidence="2" id="KW-0813">Transport</keyword>
<protein>
    <submittedName>
        <fullName evidence="6">ATPase</fullName>
    </submittedName>
    <submittedName>
        <fullName evidence="5">V-type ATP synthase subunit E</fullName>
    </submittedName>
</protein>
<dbReference type="InterPro" id="IPR038495">
    <property type="entry name" value="ATPase_E_C"/>
</dbReference>